<gene>
    <name evidence="14" type="ORF">BCR37DRAFT_346002</name>
</gene>
<dbReference type="GO" id="GO:0005737">
    <property type="term" value="C:cytoplasm"/>
    <property type="evidence" value="ECO:0007669"/>
    <property type="project" value="UniProtKB-ARBA"/>
</dbReference>
<accession>A0A1Y2FIJ5</accession>
<feature type="chain" id="PRO_5012395373" evidence="11">
    <location>
        <begin position="17"/>
        <end position="1269"/>
    </location>
</feature>
<protein>
    <submittedName>
        <fullName evidence="14">p-loop containing nucleoside triphosphate hydrolase protein</fullName>
    </submittedName>
</protein>
<dbReference type="InterPro" id="IPR036640">
    <property type="entry name" value="ABC1_TM_sf"/>
</dbReference>
<dbReference type="PROSITE" id="PS50929">
    <property type="entry name" value="ABC_TM1F"/>
    <property type="match status" value="2"/>
</dbReference>
<evidence type="ECO:0000259" key="13">
    <source>
        <dbReference type="PROSITE" id="PS50929"/>
    </source>
</evidence>
<dbReference type="PANTHER" id="PTHR24223:SF456">
    <property type="entry name" value="MULTIDRUG RESISTANCE-ASSOCIATED PROTEIN LETHAL(2)03659"/>
    <property type="match status" value="1"/>
</dbReference>
<dbReference type="CDD" id="cd18604">
    <property type="entry name" value="ABC_6TM_VMR1_D2_like"/>
    <property type="match status" value="1"/>
</dbReference>
<feature type="transmembrane region" description="Helical" evidence="10">
    <location>
        <begin position="839"/>
        <end position="868"/>
    </location>
</feature>
<dbReference type="EMBL" id="MCFI01000007">
    <property type="protein sequence ID" value="ORY83758.1"/>
    <property type="molecule type" value="Genomic_DNA"/>
</dbReference>
<dbReference type="InterPro" id="IPR003593">
    <property type="entry name" value="AAA+_ATPase"/>
</dbReference>
<dbReference type="SUPFAM" id="SSF90123">
    <property type="entry name" value="ABC transporter transmembrane region"/>
    <property type="match status" value="2"/>
</dbReference>
<evidence type="ECO:0000313" key="14">
    <source>
        <dbReference type="EMBL" id="ORY83758.1"/>
    </source>
</evidence>
<dbReference type="FunFam" id="3.40.50.300:FF:000565">
    <property type="entry name" value="ABC bile acid transporter"/>
    <property type="match status" value="1"/>
</dbReference>
<keyword evidence="11" id="KW-0732">Signal</keyword>
<dbReference type="Gene3D" id="3.40.50.300">
    <property type="entry name" value="P-loop containing nucleotide triphosphate hydrolases"/>
    <property type="match status" value="2"/>
</dbReference>
<feature type="transmembrane region" description="Helical" evidence="10">
    <location>
        <begin position="248"/>
        <end position="271"/>
    </location>
</feature>
<dbReference type="GeneID" id="63784256"/>
<evidence type="ECO:0000256" key="11">
    <source>
        <dbReference type="SAM" id="SignalP"/>
    </source>
</evidence>
<keyword evidence="6" id="KW-0547">Nucleotide-binding</keyword>
<dbReference type="CDD" id="cd18596">
    <property type="entry name" value="ABC_6TM_VMR1_D1_like"/>
    <property type="match status" value="1"/>
</dbReference>
<feature type="transmembrane region" description="Helical" evidence="10">
    <location>
        <begin position="938"/>
        <end position="959"/>
    </location>
</feature>
<comment type="subcellular location">
    <subcellularLocation>
        <location evidence="1">Membrane</location>
        <topology evidence="1">Multi-pass membrane protein</topology>
    </subcellularLocation>
</comment>
<feature type="transmembrane region" description="Helical" evidence="10">
    <location>
        <begin position="137"/>
        <end position="160"/>
    </location>
</feature>
<dbReference type="SMART" id="SM00382">
    <property type="entry name" value="AAA"/>
    <property type="match status" value="2"/>
</dbReference>
<keyword evidence="3" id="KW-0813">Transport</keyword>
<dbReference type="InterPro" id="IPR017871">
    <property type="entry name" value="ABC_transporter-like_CS"/>
</dbReference>
<dbReference type="GO" id="GO:0016020">
    <property type="term" value="C:membrane"/>
    <property type="evidence" value="ECO:0007669"/>
    <property type="project" value="UniProtKB-SubCell"/>
</dbReference>
<feature type="transmembrane region" description="Helical" evidence="10">
    <location>
        <begin position="345"/>
        <end position="369"/>
    </location>
</feature>
<dbReference type="InterPro" id="IPR050173">
    <property type="entry name" value="ABC_transporter_C-like"/>
</dbReference>
<dbReference type="InterPro" id="IPR003439">
    <property type="entry name" value="ABC_transporter-like_ATP-bd"/>
</dbReference>
<evidence type="ECO:0000256" key="8">
    <source>
        <dbReference type="ARBA" id="ARBA00022989"/>
    </source>
</evidence>
<dbReference type="CDD" id="cd03244">
    <property type="entry name" value="ABCC_MRP_domain2"/>
    <property type="match status" value="1"/>
</dbReference>
<evidence type="ECO:0000256" key="5">
    <source>
        <dbReference type="ARBA" id="ARBA00022737"/>
    </source>
</evidence>
<keyword evidence="8 10" id="KW-1133">Transmembrane helix</keyword>
<feature type="domain" description="ABC transmembrane type-1" evidence="13">
    <location>
        <begin position="718"/>
        <end position="995"/>
    </location>
</feature>
<feature type="domain" description="ABC transporter" evidence="12">
    <location>
        <begin position="1030"/>
        <end position="1259"/>
    </location>
</feature>
<evidence type="ECO:0000259" key="12">
    <source>
        <dbReference type="PROSITE" id="PS50893"/>
    </source>
</evidence>
<dbReference type="OrthoDB" id="6500128at2759"/>
<feature type="signal peptide" evidence="11">
    <location>
        <begin position="1"/>
        <end position="16"/>
    </location>
</feature>
<dbReference type="Pfam" id="PF00664">
    <property type="entry name" value="ABC_membrane"/>
    <property type="match status" value="2"/>
</dbReference>
<feature type="domain" description="ABC transmembrane type-1" evidence="13">
    <location>
        <begin position="108"/>
        <end position="389"/>
    </location>
</feature>
<dbReference type="InterPro" id="IPR011527">
    <property type="entry name" value="ABC1_TM_dom"/>
</dbReference>
<dbReference type="GO" id="GO:0140359">
    <property type="term" value="F:ABC-type transporter activity"/>
    <property type="evidence" value="ECO:0007669"/>
    <property type="project" value="InterPro"/>
</dbReference>
<evidence type="ECO:0000256" key="2">
    <source>
        <dbReference type="ARBA" id="ARBA00009726"/>
    </source>
</evidence>
<comment type="caution">
    <text evidence="14">The sequence shown here is derived from an EMBL/GenBank/DDBJ whole genome shotgun (WGS) entry which is preliminary data.</text>
</comment>
<evidence type="ECO:0000256" key="1">
    <source>
        <dbReference type="ARBA" id="ARBA00004141"/>
    </source>
</evidence>
<dbReference type="CDD" id="cd03250">
    <property type="entry name" value="ABCC_MRP_domain1"/>
    <property type="match status" value="1"/>
</dbReference>
<dbReference type="PROSITE" id="PS00211">
    <property type="entry name" value="ABC_TRANSPORTER_1"/>
    <property type="match status" value="2"/>
</dbReference>
<evidence type="ECO:0000256" key="9">
    <source>
        <dbReference type="ARBA" id="ARBA00023136"/>
    </source>
</evidence>
<dbReference type="SUPFAM" id="SSF52540">
    <property type="entry name" value="P-loop containing nucleoside triphosphate hydrolases"/>
    <property type="match status" value="2"/>
</dbReference>
<organism evidence="14 15">
    <name type="scientific">Protomyces lactucae-debilis</name>
    <dbReference type="NCBI Taxonomy" id="2754530"/>
    <lineage>
        <taxon>Eukaryota</taxon>
        <taxon>Fungi</taxon>
        <taxon>Dikarya</taxon>
        <taxon>Ascomycota</taxon>
        <taxon>Taphrinomycotina</taxon>
        <taxon>Taphrinomycetes</taxon>
        <taxon>Taphrinales</taxon>
        <taxon>Protomycetaceae</taxon>
        <taxon>Protomyces</taxon>
    </lineage>
</organism>
<keyword evidence="7" id="KW-0067">ATP-binding</keyword>
<dbReference type="OMA" id="NTNIFRD"/>
<keyword evidence="15" id="KW-1185">Reference proteome</keyword>
<feature type="transmembrane region" description="Helical" evidence="10">
    <location>
        <begin position="220"/>
        <end position="242"/>
    </location>
</feature>
<keyword evidence="4 10" id="KW-0812">Transmembrane</keyword>
<proteinExistence type="inferred from homology"/>
<evidence type="ECO:0000256" key="3">
    <source>
        <dbReference type="ARBA" id="ARBA00022448"/>
    </source>
</evidence>
<reference evidence="14 15" key="1">
    <citation type="submission" date="2016-07" db="EMBL/GenBank/DDBJ databases">
        <title>Pervasive Adenine N6-methylation of Active Genes in Fungi.</title>
        <authorList>
            <consortium name="DOE Joint Genome Institute"/>
            <person name="Mondo S.J."/>
            <person name="Dannebaum R.O."/>
            <person name="Kuo R.C."/>
            <person name="Labutti K."/>
            <person name="Haridas S."/>
            <person name="Kuo A."/>
            <person name="Salamov A."/>
            <person name="Ahrendt S.R."/>
            <person name="Lipzen A."/>
            <person name="Sullivan W."/>
            <person name="Andreopoulos W.B."/>
            <person name="Clum A."/>
            <person name="Lindquist E."/>
            <person name="Daum C."/>
            <person name="Ramamoorthy G.K."/>
            <person name="Gryganskyi A."/>
            <person name="Culley D."/>
            <person name="Magnuson J.K."/>
            <person name="James T.Y."/>
            <person name="O'Malley M.A."/>
            <person name="Stajich J.E."/>
            <person name="Spatafora J.W."/>
            <person name="Visel A."/>
            <person name="Grigoriev I.V."/>
        </authorList>
    </citation>
    <scope>NUCLEOTIDE SEQUENCE [LARGE SCALE GENOMIC DNA]</scope>
    <source>
        <strain evidence="14 15">12-1054</strain>
    </source>
</reference>
<evidence type="ECO:0000256" key="4">
    <source>
        <dbReference type="ARBA" id="ARBA00022692"/>
    </source>
</evidence>
<dbReference type="InterPro" id="IPR027417">
    <property type="entry name" value="P-loop_NTPase"/>
</dbReference>
<keyword evidence="9 10" id="KW-0472">Membrane</keyword>
<evidence type="ECO:0000256" key="6">
    <source>
        <dbReference type="ARBA" id="ARBA00022741"/>
    </source>
</evidence>
<dbReference type="STRING" id="56484.A0A1Y2FIJ5"/>
<dbReference type="Proteomes" id="UP000193685">
    <property type="component" value="Unassembled WGS sequence"/>
</dbReference>
<evidence type="ECO:0000256" key="7">
    <source>
        <dbReference type="ARBA" id="ARBA00022840"/>
    </source>
</evidence>
<keyword evidence="5" id="KW-0677">Repeat</keyword>
<feature type="domain" description="ABC transporter" evidence="12">
    <location>
        <begin position="418"/>
        <end position="663"/>
    </location>
</feature>
<evidence type="ECO:0000256" key="10">
    <source>
        <dbReference type="SAM" id="Phobius"/>
    </source>
</evidence>
<feature type="transmembrane region" description="Helical" evidence="10">
    <location>
        <begin position="888"/>
        <end position="907"/>
    </location>
</feature>
<evidence type="ECO:0000313" key="15">
    <source>
        <dbReference type="Proteomes" id="UP000193685"/>
    </source>
</evidence>
<dbReference type="GO" id="GO:0016887">
    <property type="term" value="F:ATP hydrolysis activity"/>
    <property type="evidence" value="ECO:0007669"/>
    <property type="project" value="InterPro"/>
</dbReference>
<dbReference type="AlphaFoldDB" id="A0A1Y2FIJ5"/>
<dbReference type="FunFam" id="1.20.1560.10:FF:000013">
    <property type="entry name" value="ABC transporter C family member 2"/>
    <property type="match status" value="1"/>
</dbReference>
<keyword evidence="14" id="KW-0378">Hydrolase</keyword>
<name>A0A1Y2FIJ5_PROLT</name>
<dbReference type="Gene3D" id="1.20.1560.10">
    <property type="entry name" value="ABC transporter type 1, transmembrane domain"/>
    <property type="match status" value="2"/>
</dbReference>
<comment type="similarity">
    <text evidence="2">Belongs to the ABC transporter superfamily. ABCC family. Conjugate transporter (TC 3.A.1.208) subfamily.</text>
</comment>
<feature type="transmembrane region" description="Helical" evidence="10">
    <location>
        <begin position="758"/>
        <end position="781"/>
    </location>
</feature>
<dbReference type="GO" id="GO:0005524">
    <property type="term" value="F:ATP binding"/>
    <property type="evidence" value="ECO:0007669"/>
    <property type="project" value="UniProtKB-KW"/>
</dbReference>
<dbReference type="PROSITE" id="PS50893">
    <property type="entry name" value="ABC_TRANSPORTER_2"/>
    <property type="match status" value="2"/>
</dbReference>
<feature type="transmembrane region" description="Helical" evidence="10">
    <location>
        <begin position="103"/>
        <end position="125"/>
    </location>
</feature>
<dbReference type="PANTHER" id="PTHR24223">
    <property type="entry name" value="ATP-BINDING CASSETTE SUB-FAMILY C"/>
    <property type="match status" value="1"/>
</dbReference>
<feature type="transmembrane region" description="Helical" evidence="10">
    <location>
        <begin position="716"/>
        <end position="738"/>
    </location>
</feature>
<dbReference type="RefSeq" id="XP_040726053.1">
    <property type="nucleotide sequence ID" value="XM_040867657.1"/>
</dbReference>
<dbReference type="Pfam" id="PF00005">
    <property type="entry name" value="ABC_tran"/>
    <property type="match status" value="2"/>
</dbReference>
<sequence>MPLMSASVLLLVVGVAVVIPRAPPMQYNDKPVAQVANATIWSQLVMGWCWHVIKVCKSNQDANQDDLDELLPEMRAEQLFLDMQATRGKGLLMVRLAKLFRGYLLAETIMCLAAAVFTFAPNYFLLEIIKFVERPTAAWRGVALVIGLILTGQVQGLLTAQIWHISAVLMQQQSRAAVSIEVYEKTLRKRNKVGQIEEDQGSKQNAVNLMSLDADRISTFFSYSSFLVQSPVEIVIALVFLYQLVGWTAMPGVAVLLLFLPVTAWTSKLYFSSQEKLMHVRDKRIALMQEILSGLRQIKFQGNEQHFIEKVGKVRAKELWQLTVSYIGYVSVEFVYIIAPVCIISITFAIYTVYVGNLTPSIAFTAIAVMQQLQFAMNIIPEIVVDAITVWTSARRIDAYLAEDDLPSSTSGESIVTIRNADLSYAGSKTEGNPPILQNISASFPVGELSVITGNTGCGKTLLLTAILGEALVLKGSVMAPRSPQQEHSLFVAPGDWVIPEMIAYVAQTAWLENKSIKLNILYGCPFVASRYAQVLEACSLKRDLEILEDGDESEIGERGLNLSGGQKARVALARAVYSRAGVVVMDDVLSALDAHVAKHVVEKCLSGSLMRGRTQILVTHQVSLVLSVAKYVLALENGTVKHVGPVDELRRTGSLEQLVDLSVKQVVQEEEAIEQVGKPKKSTAKKLVQKEVKFVGMVKIRVYLRFIRALGPWPFAVAILVLILATLFLDAACSYWLRLWSASDPNQYTLGHWIGVFVALELSSAIANLVSMALVFTGCIRAGRKIYMEMLETVMYAPLRMLDTVPVGRFVSRFSKDAEVVDSDLGKAFFYVLQNGGYVLLTIGICVAIQPVFCLPAILLVAFGIWIGRYYTGAARALKRLDSVNRSPMYEAFSTTISGITTLRAFGSQTRALKLFFKHVDNISRARFFNMGINRWLSVRFTSIGNLYVSAIGLLLVLNARHVNAGMAGFAMSFALRLQMQLMWAIRRYGELEQHMNAAERCFEYTDMPTEAPHYLEEPPTDWPSQGVIAFEEVELKYAPDLPSVLRRISFSIRPQEKLGIVGRTGSGKTTLTLALFRFLELHHGKIMVDGIDISTLGLHDLRSRMTIIPQEPFLFEGTLRSNLSETATDDELHLALARVHLTGAVFRNLDSPVTESGSNFSAGQRQLLCMARALIRKSKILVMDEATASVDVETDALIQQTLREAFSESTLLTIAHRLASIIDYDRILVLDHGQVAEMGTPSELMAKEGGVFREMVQAAGLVWIDPI</sequence>